<gene>
    <name evidence="1" type="ORF">NM688_g9086</name>
</gene>
<sequence length="651" mass="71499">MGFGDVGADDKKLQFDLTESARAARAAKRATLSWQDFSAAGFSRTDAPLHATLQFSAPVQNTVNTWPAQSAEIHRKLKKTQKALPAFGWDIEPVVGAEEVIEEGFIDVFCDLIYGGGWMDVERIEEVDRECNWALVEFKSLPVTRPTTFSGNADPRTASTVILFEEFVPLEYRQQLNEAGRSRKRLPSLFGNSSRKQWKPAPTLNGRPYVVGHVPHSPSYREVEFEGLLRSEGSATKILTLKTPDRREGAPSNTSVLSPFSSTLSSPITTQPLPHLFLTPPTQSEAPLQRTTSRNSNNTDQSNGRPSTPSMPTSPTGSRKSSRFRLPQQQASRGAQDASMRDALKGGRSDPELASQEVSEVLAAVRGQLPSDDEDDDDIVPMHEGQEYFDERDSEADRDTISGPRVLVEDEDDSPAVSIRSKRGLGYFDLHPERRAQLQPDEDDTSLRPARSHSPLRLERTSLEDPRTRFERPSLEVSEESAYDDASDVAEPGPSSPAAPLPPPKEGRSEENSNGRSSSPRATPAASSSAAEPAKPAQSKTASLIEMYRERERGTSTTPGAVPPSRLPVRTGASLTPNSVSRDRSPSPRPRTPVESQSSPSIDSIELDDSLLEPPRRMGHDDIGLMTPSRYVHGAPLHNVLEEPEEEEEEE</sequence>
<evidence type="ECO:0000313" key="2">
    <source>
        <dbReference type="Proteomes" id="UP001148662"/>
    </source>
</evidence>
<organism evidence="1 2">
    <name type="scientific">Phlebia brevispora</name>
    <dbReference type="NCBI Taxonomy" id="194682"/>
    <lineage>
        <taxon>Eukaryota</taxon>
        <taxon>Fungi</taxon>
        <taxon>Dikarya</taxon>
        <taxon>Basidiomycota</taxon>
        <taxon>Agaricomycotina</taxon>
        <taxon>Agaricomycetes</taxon>
        <taxon>Polyporales</taxon>
        <taxon>Meruliaceae</taxon>
        <taxon>Phlebia</taxon>
    </lineage>
</organism>
<accession>A0ACC1RJM1</accession>
<dbReference type="Proteomes" id="UP001148662">
    <property type="component" value="Unassembled WGS sequence"/>
</dbReference>
<name>A0ACC1RJM1_9APHY</name>
<reference evidence="1" key="1">
    <citation type="submission" date="2022-07" db="EMBL/GenBank/DDBJ databases">
        <title>Genome Sequence of Phlebia brevispora.</title>
        <authorList>
            <person name="Buettner E."/>
        </authorList>
    </citation>
    <scope>NUCLEOTIDE SEQUENCE</scope>
    <source>
        <strain evidence="1">MPL23</strain>
    </source>
</reference>
<evidence type="ECO:0000313" key="1">
    <source>
        <dbReference type="EMBL" id="KAJ3520951.1"/>
    </source>
</evidence>
<comment type="caution">
    <text evidence="1">The sequence shown here is derived from an EMBL/GenBank/DDBJ whole genome shotgun (WGS) entry which is preliminary data.</text>
</comment>
<protein>
    <submittedName>
        <fullName evidence="1">Uncharacterized protein</fullName>
    </submittedName>
</protein>
<proteinExistence type="predicted"/>
<dbReference type="EMBL" id="JANHOG010002685">
    <property type="protein sequence ID" value="KAJ3520951.1"/>
    <property type="molecule type" value="Genomic_DNA"/>
</dbReference>
<keyword evidence="2" id="KW-1185">Reference proteome</keyword>